<keyword evidence="1" id="KW-0732">Signal</keyword>
<sequence>MVIGQFEMILKLLLVKHSVLAGTKSIGLSSVLMVEGQALNDGFPNAFLDRYFKVSVEGNSKLLIGCLSVDVLYHGGC</sequence>
<organism evidence="2 3">
    <name type="scientific">Prunus armeniaca</name>
    <name type="common">Apricot</name>
    <name type="synonym">Armeniaca vulgaris</name>
    <dbReference type="NCBI Taxonomy" id="36596"/>
    <lineage>
        <taxon>Eukaryota</taxon>
        <taxon>Viridiplantae</taxon>
        <taxon>Streptophyta</taxon>
        <taxon>Embryophyta</taxon>
        <taxon>Tracheophyta</taxon>
        <taxon>Spermatophyta</taxon>
        <taxon>Magnoliopsida</taxon>
        <taxon>eudicotyledons</taxon>
        <taxon>Gunneridae</taxon>
        <taxon>Pentapetalae</taxon>
        <taxon>rosids</taxon>
        <taxon>fabids</taxon>
        <taxon>Rosales</taxon>
        <taxon>Rosaceae</taxon>
        <taxon>Amygdaloideae</taxon>
        <taxon>Amygdaleae</taxon>
        <taxon>Prunus</taxon>
    </lineage>
</organism>
<feature type="chain" id="PRO_5026905513" evidence="1">
    <location>
        <begin position="22"/>
        <end position="77"/>
    </location>
</feature>
<proteinExistence type="predicted"/>
<evidence type="ECO:0000256" key="1">
    <source>
        <dbReference type="SAM" id="SignalP"/>
    </source>
</evidence>
<dbReference type="AlphaFoldDB" id="A0A6J5V694"/>
<name>A0A6J5V694_PRUAR</name>
<reference evidence="2 3" key="1">
    <citation type="submission" date="2020-05" db="EMBL/GenBank/DDBJ databases">
        <authorList>
            <person name="Campoy J."/>
            <person name="Schneeberger K."/>
            <person name="Spophaly S."/>
        </authorList>
    </citation>
    <scope>NUCLEOTIDE SEQUENCE [LARGE SCALE GENOMIC DNA]</scope>
    <source>
        <strain evidence="2">PruArmRojPasFocal</strain>
    </source>
</reference>
<accession>A0A6J5V694</accession>
<dbReference type="Proteomes" id="UP000507222">
    <property type="component" value="Unassembled WGS sequence"/>
</dbReference>
<protein>
    <submittedName>
        <fullName evidence="2">Uncharacterized protein</fullName>
    </submittedName>
</protein>
<evidence type="ECO:0000313" key="2">
    <source>
        <dbReference type="EMBL" id="CAB4283204.1"/>
    </source>
</evidence>
<feature type="signal peptide" evidence="1">
    <location>
        <begin position="1"/>
        <end position="21"/>
    </location>
</feature>
<dbReference type="EMBL" id="CAEKDK010000006">
    <property type="protein sequence ID" value="CAB4283204.1"/>
    <property type="molecule type" value="Genomic_DNA"/>
</dbReference>
<evidence type="ECO:0000313" key="3">
    <source>
        <dbReference type="Proteomes" id="UP000507222"/>
    </source>
</evidence>
<gene>
    <name evidence="2" type="ORF">CURHAP_LOCUS37410</name>
</gene>